<comment type="function">
    <text evidence="1 2">PPIases accelerate the folding of proteins. It catalyzes the cis-trans isomerization of proline imidic peptide bonds in oligopeptides.</text>
</comment>
<evidence type="ECO:0000256" key="4">
    <source>
        <dbReference type="SAM" id="Phobius"/>
    </source>
</evidence>
<keyword evidence="4" id="KW-0812">Transmembrane</keyword>
<dbReference type="GO" id="GO:0003755">
    <property type="term" value="F:peptidyl-prolyl cis-trans isomerase activity"/>
    <property type="evidence" value="ECO:0007669"/>
    <property type="project" value="UniProtKB-EC"/>
</dbReference>
<dbReference type="Proteomes" id="UP001519325">
    <property type="component" value="Unassembled WGS sequence"/>
</dbReference>
<dbReference type="InterPro" id="IPR029000">
    <property type="entry name" value="Cyclophilin-like_dom_sf"/>
</dbReference>
<feature type="region of interest" description="Disordered" evidence="3">
    <location>
        <begin position="260"/>
        <end position="282"/>
    </location>
</feature>
<organism evidence="6 7">
    <name type="scientific">Nocardia goodfellowii</name>
    <dbReference type="NCBI Taxonomy" id="882446"/>
    <lineage>
        <taxon>Bacteria</taxon>
        <taxon>Bacillati</taxon>
        <taxon>Actinomycetota</taxon>
        <taxon>Actinomycetes</taxon>
        <taxon>Mycobacteriales</taxon>
        <taxon>Nocardiaceae</taxon>
        <taxon>Nocardia</taxon>
    </lineage>
</organism>
<comment type="similarity">
    <text evidence="2">Belongs to the cyclophilin-type PPIase family.</text>
</comment>
<dbReference type="EMBL" id="JAGGMR010000001">
    <property type="protein sequence ID" value="MBP2190648.1"/>
    <property type="molecule type" value="Genomic_DNA"/>
</dbReference>
<dbReference type="SUPFAM" id="SSF50891">
    <property type="entry name" value="Cyclophilin-like"/>
    <property type="match status" value="1"/>
</dbReference>
<evidence type="ECO:0000256" key="2">
    <source>
        <dbReference type="RuleBase" id="RU363019"/>
    </source>
</evidence>
<dbReference type="CDD" id="cd00317">
    <property type="entry name" value="cyclophilin"/>
    <property type="match status" value="1"/>
</dbReference>
<name>A0ABS4QGD9_9NOCA</name>
<keyword evidence="7" id="KW-1185">Reference proteome</keyword>
<dbReference type="InterPro" id="IPR002130">
    <property type="entry name" value="Cyclophilin-type_PPIase_dom"/>
</dbReference>
<dbReference type="PANTHER" id="PTHR45625">
    <property type="entry name" value="PEPTIDYL-PROLYL CIS-TRANS ISOMERASE-RELATED"/>
    <property type="match status" value="1"/>
</dbReference>
<dbReference type="PROSITE" id="PS50072">
    <property type="entry name" value="CSA_PPIASE_2"/>
    <property type="match status" value="1"/>
</dbReference>
<dbReference type="RefSeq" id="WP_209891071.1">
    <property type="nucleotide sequence ID" value="NZ_JAGGMR010000001.1"/>
</dbReference>
<dbReference type="InterPro" id="IPR044666">
    <property type="entry name" value="Cyclophilin_A-like"/>
</dbReference>
<dbReference type="Gene3D" id="2.40.100.10">
    <property type="entry name" value="Cyclophilin-like"/>
    <property type="match status" value="1"/>
</dbReference>
<reference evidence="6 7" key="1">
    <citation type="submission" date="2021-03" db="EMBL/GenBank/DDBJ databases">
        <title>Sequencing the genomes of 1000 actinobacteria strains.</title>
        <authorList>
            <person name="Klenk H.-P."/>
        </authorList>
    </citation>
    <scope>NUCLEOTIDE SEQUENCE [LARGE SCALE GENOMIC DNA]</scope>
    <source>
        <strain evidence="6 7">DSM 45516</strain>
    </source>
</reference>
<keyword evidence="2" id="KW-0697">Rotamase</keyword>
<dbReference type="Pfam" id="PF00160">
    <property type="entry name" value="Pro_isomerase"/>
    <property type="match status" value="1"/>
</dbReference>
<evidence type="ECO:0000256" key="1">
    <source>
        <dbReference type="ARBA" id="ARBA00002388"/>
    </source>
</evidence>
<protein>
    <recommendedName>
        <fullName evidence="2">Peptidyl-prolyl cis-trans isomerase</fullName>
        <shortName evidence="2">PPIase</shortName>
        <ecNumber evidence="2">5.2.1.8</ecNumber>
    </recommendedName>
</protein>
<feature type="region of interest" description="Disordered" evidence="3">
    <location>
        <begin position="90"/>
        <end position="119"/>
    </location>
</feature>
<proteinExistence type="inferred from homology"/>
<feature type="compositionally biased region" description="Basic and acidic residues" evidence="3">
    <location>
        <begin position="95"/>
        <end position="106"/>
    </location>
</feature>
<keyword evidence="4" id="KW-1133">Transmembrane helix</keyword>
<feature type="transmembrane region" description="Helical" evidence="4">
    <location>
        <begin position="32"/>
        <end position="54"/>
    </location>
</feature>
<comment type="caution">
    <text evidence="6">The sequence shown here is derived from an EMBL/GenBank/DDBJ whole genome shotgun (WGS) entry which is preliminary data.</text>
</comment>
<evidence type="ECO:0000313" key="6">
    <source>
        <dbReference type="EMBL" id="MBP2190648.1"/>
    </source>
</evidence>
<evidence type="ECO:0000256" key="3">
    <source>
        <dbReference type="SAM" id="MobiDB-lite"/>
    </source>
</evidence>
<dbReference type="EC" id="5.2.1.8" evidence="2"/>
<feature type="region of interest" description="Disordered" evidence="3">
    <location>
        <begin position="59"/>
        <end position="78"/>
    </location>
</feature>
<gene>
    <name evidence="6" type="ORF">BJ987_003549</name>
</gene>
<feature type="domain" description="PPIase cyclophilin-type" evidence="5">
    <location>
        <begin position="123"/>
        <end position="286"/>
    </location>
</feature>
<accession>A0ABS4QGD9</accession>
<sequence length="288" mass="30260">MPTNEQRRAAAKRKLERQLANRAERARRRKQLTIAGSVLGVVVAVAAATGVYFLTKGEDKKDDTAQPDASLTAAAPPAAKPKADLVSCTYSDSAKPADKPATKPEQVEVPTTGPNAKISMSMETSAGPIGLTLNNAESPCTVNSFISLAKQKYFDGTSCHRMTTGEGLKVLQCGDPTGTGMGGPGYQFANEYPTDQYAPNDPNAQTPVDYKRGVLAMANAGPGTNGSQFFIVYGDSQLPPQYTIFGSVDESSLSTLDQIAQGGSDDSNGPGDGKPIKPVEIQSVLLDN</sequence>
<dbReference type="PANTHER" id="PTHR45625:SF3">
    <property type="entry name" value="PEPTIDYL-PROLYL CIS-TRANS ISOMERASE B-RELATED"/>
    <property type="match status" value="1"/>
</dbReference>
<evidence type="ECO:0000259" key="5">
    <source>
        <dbReference type="PROSITE" id="PS50072"/>
    </source>
</evidence>
<keyword evidence="4" id="KW-0472">Membrane</keyword>
<keyword evidence="2 6" id="KW-0413">Isomerase</keyword>
<dbReference type="PRINTS" id="PR00153">
    <property type="entry name" value="CSAPPISMRASE"/>
</dbReference>
<evidence type="ECO:0000313" key="7">
    <source>
        <dbReference type="Proteomes" id="UP001519325"/>
    </source>
</evidence>
<comment type="catalytic activity">
    <reaction evidence="2">
        <text>[protein]-peptidylproline (omega=180) = [protein]-peptidylproline (omega=0)</text>
        <dbReference type="Rhea" id="RHEA:16237"/>
        <dbReference type="Rhea" id="RHEA-COMP:10747"/>
        <dbReference type="Rhea" id="RHEA-COMP:10748"/>
        <dbReference type="ChEBI" id="CHEBI:83833"/>
        <dbReference type="ChEBI" id="CHEBI:83834"/>
        <dbReference type="EC" id="5.2.1.8"/>
    </reaction>
</comment>